<dbReference type="GO" id="GO:0005886">
    <property type="term" value="C:plasma membrane"/>
    <property type="evidence" value="ECO:0007669"/>
    <property type="project" value="UniProtKB-SubCell"/>
</dbReference>
<evidence type="ECO:0000256" key="2">
    <source>
        <dbReference type="ARBA" id="ARBA00004651"/>
    </source>
</evidence>
<keyword evidence="12 13" id="KW-0472">Membrane</keyword>
<comment type="cofactor">
    <cofactor evidence="1">
        <name>Zn(2+)</name>
        <dbReference type="ChEBI" id="CHEBI:29105"/>
    </cofactor>
</comment>
<keyword evidence="6 13" id="KW-0812">Transmembrane</keyword>
<evidence type="ECO:0000256" key="9">
    <source>
        <dbReference type="ARBA" id="ARBA00022833"/>
    </source>
</evidence>
<evidence type="ECO:0000256" key="11">
    <source>
        <dbReference type="ARBA" id="ARBA00023049"/>
    </source>
</evidence>
<evidence type="ECO:0000313" key="16">
    <source>
        <dbReference type="Proteomes" id="UP001158066"/>
    </source>
</evidence>
<evidence type="ECO:0000256" key="8">
    <source>
        <dbReference type="ARBA" id="ARBA00022801"/>
    </source>
</evidence>
<evidence type="ECO:0000256" key="6">
    <source>
        <dbReference type="ARBA" id="ARBA00022692"/>
    </source>
</evidence>
<dbReference type="GO" id="GO:0046872">
    <property type="term" value="F:metal ion binding"/>
    <property type="evidence" value="ECO:0007669"/>
    <property type="project" value="UniProtKB-KW"/>
</dbReference>
<evidence type="ECO:0000256" key="10">
    <source>
        <dbReference type="ARBA" id="ARBA00022989"/>
    </source>
</evidence>
<dbReference type="PANTHER" id="PTHR35864">
    <property type="entry name" value="ZINC METALLOPROTEASE MJ0611-RELATED"/>
    <property type="match status" value="1"/>
</dbReference>
<keyword evidence="11" id="KW-0482">Metalloprotease</keyword>
<keyword evidence="7" id="KW-0479">Metal-binding</keyword>
<evidence type="ECO:0000313" key="15">
    <source>
        <dbReference type="EMBL" id="SMP48301.1"/>
    </source>
</evidence>
<comment type="similarity">
    <text evidence="3">Belongs to the peptidase M50B family.</text>
</comment>
<name>A0AA46AIF3_9CLOT</name>
<accession>A0AA46AIF3</accession>
<dbReference type="Proteomes" id="UP001158066">
    <property type="component" value="Unassembled WGS sequence"/>
</dbReference>
<dbReference type="InterPro" id="IPR052348">
    <property type="entry name" value="Metallopeptidase_M50B"/>
</dbReference>
<comment type="caution">
    <text evidence="15">The sequence shown here is derived from an EMBL/GenBank/DDBJ whole genome shotgun (WGS) entry which is preliminary data.</text>
</comment>
<dbReference type="InterPro" id="IPR008915">
    <property type="entry name" value="Peptidase_M50"/>
</dbReference>
<dbReference type="Pfam" id="PF02163">
    <property type="entry name" value="Peptidase_M50"/>
    <property type="match status" value="1"/>
</dbReference>
<dbReference type="GO" id="GO:0008237">
    <property type="term" value="F:metallopeptidase activity"/>
    <property type="evidence" value="ECO:0007669"/>
    <property type="project" value="UniProtKB-KW"/>
</dbReference>
<comment type="subcellular location">
    <subcellularLocation>
        <location evidence="2">Cell membrane</location>
        <topology evidence="2">Multi-pass membrane protein</topology>
    </subcellularLocation>
</comment>
<keyword evidence="16" id="KW-1185">Reference proteome</keyword>
<feature type="transmembrane region" description="Helical" evidence="13">
    <location>
        <begin position="6"/>
        <end position="25"/>
    </location>
</feature>
<protein>
    <submittedName>
        <fullName evidence="15">Zn-dependent protease (Includes SpoIVFB)</fullName>
    </submittedName>
</protein>
<dbReference type="CDD" id="cd06158">
    <property type="entry name" value="S2P-M50_like_1"/>
    <property type="match status" value="1"/>
</dbReference>
<evidence type="ECO:0000256" key="5">
    <source>
        <dbReference type="ARBA" id="ARBA00022670"/>
    </source>
</evidence>
<feature type="domain" description="Peptidase M50" evidence="14">
    <location>
        <begin position="123"/>
        <end position="181"/>
    </location>
</feature>
<sequence length="209" mass="23379">MLNFDLNRIIMILPGILLGLTIHEFSHGYMAYRLGDPTAKNNGRLTLNPIAHIDPFGFLMLLFAGFGWAKPVPVNPYYFTGDRRRGTLLVSLAGPVSNIVTATLLTVILGMVIRITGGPGLLVQQLFFSAISINLVLAVFNLFPIPPLDGSKILISLFPSRFEHAFYELERYTYIILILLLFLGVIRRILFPIVNVLFNGLMMLLMMIV</sequence>
<keyword evidence="9" id="KW-0862">Zinc</keyword>
<keyword evidence="8" id="KW-0378">Hydrolase</keyword>
<evidence type="ECO:0000256" key="4">
    <source>
        <dbReference type="ARBA" id="ARBA00022475"/>
    </source>
</evidence>
<feature type="transmembrane region" description="Helical" evidence="13">
    <location>
        <begin position="45"/>
        <end position="68"/>
    </location>
</feature>
<dbReference type="EMBL" id="FXUF01000003">
    <property type="protein sequence ID" value="SMP48301.1"/>
    <property type="molecule type" value="Genomic_DNA"/>
</dbReference>
<reference evidence="15" key="1">
    <citation type="submission" date="2017-05" db="EMBL/GenBank/DDBJ databases">
        <authorList>
            <person name="Varghese N."/>
            <person name="Submissions S."/>
        </authorList>
    </citation>
    <scope>NUCLEOTIDE SEQUENCE</scope>
    <source>
        <strain evidence="15">Su22</strain>
    </source>
</reference>
<keyword evidence="4" id="KW-1003">Cell membrane</keyword>
<feature type="transmembrane region" description="Helical" evidence="13">
    <location>
        <begin position="88"/>
        <end position="113"/>
    </location>
</feature>
<dbReference type="InterPro" id="IPR044537">
    <property type="entry name" value="Rip2-like"/>
</dbReference>
<evidence type="ECO:0000256" key="7">
    <source>
        <dbReference type="ARBA" id="ARBA00022723"/>
    </source>
</evidence>
<evidence type="ECO:0000259" key="14">
    <source>
        <dbReference type="Pfam" id="PF02163"/>
    </source>
</evidence>
<dbReference type="GO" id="GO:0006508">
    <property type="term" value="P:proteolysis"/>
    <property type="evidence" value="ECO:0007669"/>
    <property type="project" value="UniProtKB-KW"/>
</dbReference>
<feature type="transmembrane region" description="Helical" evidence="13">
    <location>
        <begin position="125"/>
        <end position="145"/>
    </location>
</feature>
<dbReference type="PANTHER" id="PTHR35864:SF1">
    <property type="entry name" value="ZINC METALLOPROTEASE YWHC-RELATED"/>
    <property type="match status" value="1"/>
</dbReference>
<organism evidence="15 16">
    <name type="scientific">Anoxynatronum buryatiense</name>
    <dbReference type="NCBI Taxonomy" id="489973"/>
    <lineage>
        <taxon>Bacteria</taxon>
        <taxon>Bacillati</taxon>
        <taxon>Bacillota</taxon>
        <taxon>Clostridia</taxon>
        <taxon>Eubacteriales</taxon>
        <taxon>Clostridiaceae</taxon>
        <taxon>Anoxynatronum</taxon>
    </lineage>
</organism>
<evidence type="ECO:0000256" key="1">
    <source>
        <dbReference type="ARBA" id="ARBA00001947"/>
    </source>
</evidence>
<dbReference type="RefSeq" id="WP_283408502.1">
    <property type="nucleotide sequence ID" value="NZ_FXUF01000003.1"/>
</dbReference>
<evidence type="ECO:0000256" key="12">
    <source>
        <dbReference type="ARBA" id="ARBA00023136"/>
    </source>
</evidence>
<proteinExistence type="inferred from homology"/>
<keyword evidence="10 13" id="KW-1133">Transmembrane helix</keyword>
<keyword evidence="5 15" id="KW-0645">Protease</keyword>
<dbReference type="AlphaFoldDB" id="A0AA46AIF3"/>
<gene>
    <name evidence="15" type="ORF">SAMN06296020_103233</name>
</gene>
<evidence type="ECO:0000256" key="13">
    <source>
        <dbReference type="SAM" id="Phobius"/>
    </source>
</evidence>
<evidence type="ECO:0000256" key="3">
    <source>
        <dbReference type="ARBA" id="ARBA00007931"/>
    </source>
</evidence>